<feature type="compositionally biased region" description="Basic and acidic residues" evidence="6">
    <location>
        <begin position="22"/>
        <end position="36"/>
    </location>
</feature>
<dbReference type="GO" id="GO:0005737">
    <property type="term" value="C:cytoplasm"/>
    <property type="evidence" value="ECO:0007669"/>
    <property type="project" value="TreeGrafter"/>
</dbReference>
<dbReference type="InterPro" id="IPR027417">
    <property type="entry name" value="P-loop_NTPase"/>
</dbReference>
<keyword evidence="5" id="KW-0479">Metal-binding</keyword>
<evidence type="ECO:0000313" key="7">
    <source>
        <dbReference type="EMBL" id="KAJ3567872.1"/>
    </source>
</evidence>
<evidence type="ECO:0000256" key="6">
    <source>
        <dbReference type="SAM" id="MobiDB-lite"/>
    </source>
</evidence>
<dbReference type="GO" id="GO:0003924">
    <property type="term" value="F:GTPase activity"/>
    <property type="evidence" value="ECO:0007669"/>
    <property type="project" value="InterPro"/>
</dbReference>
<keyword evidence="3" id="KW-0807">Transducer</keyword>
<evidence type="ECO:0000256" key="5">
    <source>
        <dbReference type="PIRSR" id="PIRSR601019-2"/>
    </source>
</evidence>
<dbReference type="PANTHER" id="PTHR10218:SF360">
    <property type="entry name" value="GUANINE NUCLEOTIDE-BINDING PROTEIN SUBUNIT ALPHA HOMOLOG"/>
    <property type="match status" value="1"/>
</dbReference>
<dbReference type="PROSITE" id="PS51882">
    <property type="entry name" value="G_ALPHA"/>
    <property type="match status" value="1"/>
</dbReference>
<dbReference type="GO" id="GO:0031683">
    <property type="term" value="F:G-protein beta/gamma-subunit complex binding"/>
    <property type="evidence" value="ECO:0007669"/>
    <property type="project" value="InterPro"/>
</dbReference>
<evidence type="ECO:0000256" key="1">
    <source>
        <dbReference type="ARBA" id="ARBA00022741"/>
    </source>
</evidence>
<organism evidence="7 8">
    <name type="scientific">Leucocoprinus birnbaumii</name>
    <dbReference type="NCBI Taxonomy" id="56174"/>
    <lineage>
        <taxon>Eukaryota</taxon>
        <taxon>Fungi</taxon>
        <taxon>Dikarya</taxon>
        <taxon>Basidiomycota</taxon>
        <taxon>Agaricomycotina</taxon>
        <taxon>Agaricomycetes</taxon>
        <taxon>Agaricomycetidae</taxon>
        <taxon>Agaricales</taxon>
        <taxon>Agaricineae</taxon>
        <taxon>Agaricaceae</taxon>
        <taxon>Leucocoprinus</taxon>
    </lineage>
</organism>
<evidence type="ECO:0000256" key="3">
    <source>
        <dbReference type="ARBA" id="ARBA00023224"/>
    </source>
</evidence>
<comment type="caution">
    <text evidence="7">The sequence shown here is derived from an EMBL/GenBank/DDBJ whole genome shotgun (WGS) entry which is preliminary data.</text>
</comment>
<accession>A0AAD5VRU2</accession>
<feature type="binding site" evidence="4">
    <location>
        <begin position="300"/>
        <end position="306"/>
    </location>
    <ligand>
        <name>GTP</name>
        <dbReference type="ChEBI" id="CHEBI:37565"/>
    </ligand>
</feature>
<keyword evidence="8" id="KW-1185">Reference proteome</keyword>
<dbReference type="GO" id="GO:0005525">
    <property type="term" value="F:GTP binding"/>
    <property type="evidence" value="ECO:0007669"/>
    <property type="project" value="UniProtKB-KW"/>
</dbReference>
<dbReference type="Pfam" id="PF00503">
    <property type="entry name" value="G-alpha"/>
    <property type="match status" value="1"/>
</dbReference>
<evidence type="ECO:0000256" key="2">
    <source>
        <dbReference type="ARBA" id="ARBA00023134"/>
    </source>
</evidence>
<dbReference type="Proteomes" id="UP001213000">
    <property type="component" value="Unassembled WGS sequence"/>
</dbReference>
<proteinExistence type="predicted"/>
<keyword evidence="1 4" id="KW-0547">Nucleotide-binding</keyword>
<keyword evidence="5" id="KW-0460">Magnesium</keyword>
<gene>
    <name evidence="7" type="ORF">NP233_g6079</name>
</gene>
<protein>
    <submittedName>
        <fullName evidence="7">Uncharacterized protein</fullName>
    </submittedName>
</protein>
<dbReference type="SUPFAM" id="SSF47895">
    <property type="entry name" value="Transducin (alpha subunit), insertion domain"/>
    <property type="match status" value="1"/>
</dbReference>
<dbReference type="InterPro" id="IPR011025">
    <property type="entry name" value="GproteinA_insert"/>
</dbReference>
<feature type="binding site" evidence="5">
    <location>
        <position position="306"/>
    </location>
    <ligand>
        <name>Mg(2+)</name>
        <dbReference type="ChEBI" id="CHEBI:18420"/>
    </ligand>
</feature>
<dbReference type="Gene3D" id="3.40.50.300">
    <property type="entry name" value="P-loop containing nucleotide triphosphate hydrolases"/>
    <property type="match status" value="2"/>
</dbReference>
<sequence>MVSNSPKDPLAILIAPSESETPDERESRLRQEEEAKRISNAIDEELNRQRKAPAPVKILLLGQSESGKSTTLKNFQLMHAPKAFGRERASWRAVIYLNIVRAFHLIMDAMDSVQRSECWLDDEDSETFSDIPKFTPDLLKVRRRLSPLLHVEQSLLNQFCPSSPGGQDNVRSTPELSKKGSFREIAVNSAIQWKESFGKLVRGDGLDSSTGPQGRNNPDDPVPLLQACRDDMILLWNDTTVQDMLYKMKVNMEDHASLYVSISILTSLASEPVLKSSHSFLDSLKRVITPRYLPTDDDILRARLKTLGVSEHQFRVDTGAGIRKDWRIYDVGGHRSQRAAWVPFFDDMDAIIFLAPISAFNQMLEEDPKMNRLASDVSPSESQAF</sequence>
<dbReference type="AlphaFoldDB" id="A0AAD5VRU2"/>
<dbReference type="InterPro" id="IPR001019">
    <property type="entry name" value="Gprotein_alpha_su"/>
</dbReference>
<feature type="region of interest" description="Disordered" evidence="6">
    <location>
        <begin position="1"/>
        <end position="36"/>
    </location>
</feature>
<evidence type="ECO:0000256" key="4">
    <source>
        <dbReference type="PIRSR" id="PIRSR601019-1"/>
    </source>
</evidence>
<dbReference type="GO" id="GO:0046872">
    <property type="term" value="F:metal ion binding"/>
    <property type="evidence" value="ECO:0007669"/>
    <property type="project" value="UniProtKB-KW"/>
</dbReference>
<dbReference type="GO" id="GO:0001664">
    <property type="term" value="F:G protein-coupled receptor binding"/>
    <property type="evidence" value="ECO:0007669"/>
    <property type="project" value="TreeGrafter"/>
</dbReference>
<dbReference type="SUPFAM" id="SSF52540">
    <property type="entry name" value="P-loop containing nucleoside triphosphate hydrolases"/>
    <property type="match status" value="1"/>
</dbReference>
<name>A0AAD5VRU2_9AGAR</name>
<evidence type="ECO:0000313" key="8">
    <source>
        <dbReference type="Proteomes" id="UP001213000"/>
    </source>
</evidence>
<dbReference type="PANTHER" id="PTHR10218">
    <property type="entry name" value="GTP-BINDING PROTEIN ALPHA SUBUNIT"/>
    <property type="match status" value="1"/>
</dbReference>
<dbReference type="GO" id="GO:0007188">
    <property type="term" value="P:adenylate cyclase-modulating G protein-coupled receptor signaling pathway"/>
    <property type="evidence" value="ECO:0007669"/>
    <property type="project" value="TreeGrafter"/>
</dbReference>
<reference evidence="7" key="1">
    <citation type="submission" date="2022-07" db="EMBL/GenBank/DDBJ databases">
        <title>Genome Sequence of Leucocoprinus birnbaumii.</title>
        <authorList>
            <person name="Buettner E."/>
        </authorList>
    </citation>
    <scope>NUCLEOTIDE SEQUENCE</scope>
    <source>
        <strain evidence="7">VT141</strain>
    </source>
</reference>
<dbReference type="EMBL" id="JANIEX010000382">
    <property type="protein sequence ID" value="KAJ3567872.1"/>
    <property type="molecule type" value="Genomic_DNA"/>
</dbReference>
<dbReference type="PRINTS" id="PR00318">
    <property type="entry name" value="GPROTEINA"/>
</dbReference>
<dbReference type="SMART" id="SM00275">
    <property type="entry name" value="G_alpha"/>
    <property type="match status" value="1"/>
</dbReference>
<dbReference type="GO" id="GO:0005834">
    <property type="term" value="C:heterotrimeric G-protein complex"/>
    <property type="evidence" value="ECO:0007669"/>
    <property type="project" value="TreeGrafter"/>
</dbReference>
<keyword evidence="2 4" id="KW-0342">GTP-binding</keyword>